<evidence type="ECO:0000313" key="8">
    <source>
        <dbReference type="EMBL" id="GEU59793.1"/>
    </source>
</evidence>
<keyword evidence="2" id="KW-0175">Coiled coil</keyword>
<dbReference type="Pfam" id="PF25597">
    <property type="entry name" value="SH3_retrovirus"/>
    <property type="match status" value="1"/>
</dbReference>
<protein>
    <submittedName>
        <fullName evidence="8">Copia protein</fullName>
    </submittedName>
</protein>
<dbReference type="GO" id="GO:0004190">
    <property type="term" value="F:aspartic-type endopeptidase activity"/>
    <property type="evidence" value="ECO:0007669"/>
    <property type="project" value="UniProtKB-KW"/>
</dbReference>
<feature type="compositionally biased region" description="Polar residues" evidence="3">
    <location>
        <begin position="1861"/>
        <end position="1879"/>
    </location>
</feature>
<dbReference type="InterPro" id="IPR057670">
    <property type="entry name" value="SH3_retrovirus"/>
</dbReference>
<keyword evidence="1" id="KW-0645">Protease</keyword>
<feature type="region of interest" description="Disordered" evidence="3">
    <location>
        <begin position="1861"/>
        <end position="1881"/>
    </location>
</feature>
<dbReference type="InterPro" id="IPR025724">
    <property type="entry name" value="GAG-pre-integrase_dom"/>
</dbReference>
<dbReference type="InterPro" id="IPR013103">
    <property type="entry name" value="RVT_2"/>
</dbReference>
<feature type="coiled-coil region" evidence="2">
    <location>
        <begin position="826"/>
        <end position="860"/>
    </location>
</feature>
<proteinExistence type="predicted"/>
<feature type="region of interest" description="Disordered" evidence="3">
    <location>
        <begin position="1893"/>
        <end position="1918"/>
    </location>
</feature>
<dbReference type="Pfam" id="PF13976">
    <property type="entry name" value="gag_pre-integrs"/>
    <property type="match status" value="1"/>
</dbReference>
<feature type="compositionally biased region" description="Polar residues" evidence="3">
    <location>
        <begin position="1893"/>
        <end position="1914"/>
    </location>
</feature>
<dbReference type="EMBL" id="BKCJ010004231">
    <property type="protein sequence ID" value="GEU59793.1"/>
    <property type="molecule type" value="Genomic_DNA"/>
</dbReference>
<evidence type="ECO:0000259" key="7">
    <source>
        <dbReference type="Pfam" id="PF25597"/>
    </source>
</evidence>
<dbReference type="InterPro" id="IPR043502">
    <property type="entry name" value="DNA/RNA_pol_sf"/>
</dbReference>
<name>A0A6L2LDE3_TANCI</name>
<feature type="domain" description="Retrovirus-related Pol polyprotein from transposon TNT 1-94-like beta-barrel" evidence="6">
    <location>
        <begin position="1168"/>
        <end position="1212"/>
    </location>
</feature>
<keyword evidence="1" id="KW-0378">Hydrolase</keyword>
<feature type="domain" description="Reverse transcriptase Ty1/copia-type" evidence="4">
    <location>
        <begin position="2108"/>
        <end position="2311"/>
    </location>
</feature>
<dbReference type="Pfam" id="PF22936">
    <property type="entry name" value="Pol_BBD"/>
    <property type="match status" value="2"/>
</dbReference>
<evidence type="ECO:0000259" key="5">
    <source>
        <dbReference type="Pfam" id="PF13976"/>
    </source>
</evidence>
<feature type="domain" description="GAG-pre-integrase" evidence="5">
    <location>
        <begin position="1600"/>
        <end position="1652"/>
    </location>
</feature>
<dbReference type="Pfam" id="PF07727">
    <property type="entry name" value="RVT_2"/>
    <property type="match status" value="1"/>
</dbReference>
<evidence type="ECO:0000256" key="3">
    <source>
        <dbReference type="SAM" id="MobiDB-lite"/>
    </source>
</evidence>
<dbReference type="SUPFAM" id="SSF56672">
    <property type="entry name" value="DNA/RNA polymerases"/>
    <property type="match status" value="1"/>
</dbReference>
<keyword evidence="1" id="KW-0064">Aspartyl protease</keyword>
<sequence>MTSLANKAIMSGDDNRPPMLKKDMYDSWKSIMELYMLNRKHGRMILKSVENGPVLWPTVEENGVTRSKKYSELSATEAIQADCDVKATNIILQRLPPEVYALEESLRDFYLRFSLLLNDMNIYNMKLEQFQVNTIFLNTLPPEWSKFVTDVKLVRDLHMTNVDQLHAYLGQHEYYANKVRLMHERTSDPLALVSNHQMNKSPYQSHQQSYHQHQFQPQVSTFQSSQYGTPYHSSQYALQAPSSTPLSITFLANGFQSFVNHNVYNPSSSIPQVEYARAGEGHMSKQCTKPKRKRDEAWFKDKYVVTNNAAYQADDLDAYDSDCDEINSAKIALMANLSHYGPDNLAEDNKNVNEFLTAELERYKDQTVNECERCVTIQTELQRDFIKRECYDTNDSFSQQSAPTFDQLFEINDLKAQSQEKDTVIMKLKERIKSLSGNVKEEKIKRELEEIETINIELDHRVTKLVAENEHLKQTYKQLYDSIKSSRVRSKEQCDDLIKQVNIKCAKNSDLNANLQDKVLLITALKGTLSKLKGKTVVNEAITLHSIDPELLKIDVAPLALKFRNNRTAHNDYLKHTQEETTTLREIVENKRFLNPLNTSLDYACTVKFGNDHVAKIMGYGDYKIGNVTISRVYFVEGLGHNIFSVGQFCDSDLEVAFRQHTCFIRNLDVSIFLLSSFAVDAAKDFKENMLRFIIRKGVVIRDPKETATPSSIIHTEPKSKDKGKGILVEEPKPLKKQAHIEQDEANARELEAELNKTINWDDVIDQVQRKEKEDNVVIRYQALKRKPQTKAQARKNMMIYLRNMAGFKMDYFKGMKYDDIRLIFEKYLESNVAFLEKTKEQMEEEIAELAEKIARVANPLALVAQQQPVYHLQNYPTHYTQNSPTRSQQAATRNRGKAIVNLPQPIYDQEPSMVAEDDKIRANQDNSLRINKSAGYENQRIGNVAGVRETVGSSVVQKSGIQCYNRKEFGHVVREWQKPKKAKDAAYHREKMLLCKQEEAGIQLNAEQFDWKDDTDDDKLKDQELEAHYIEEIDQNDDDNDLAKERVIPITNVSRPQLKSNPQGDRVLCSNSRGKKLEVEDHRRNVKFPKNKTSHAMCVLKSVAKPLKKTVASESSKKPKKLTRKLYERVSKTCSWWYSKFTPSGYIWKPKSGKEHVNSNPIEIVLFIVDSGCSKHMTGNLKLLINFVEKFLGTVKFGNDQIAPILGYGDLLQDKGIVISELKKLIEKLKGKSVDTRFEKSSVIRQPNVFKSPRLSVLGKPTTFSNSFVRKYFSKSTSVTQTHVSNDFSKPVTAQTLPPNKKSILKNTNVLAPGMYKLHTDHTQTSTSQLPQDSRKTNKHMSFSIGVIPITSVSRPPLKSNPQGDRVMHNNCRGKKHEVEDQRRSVKLSKNKRSVTSCNGSLNAKNLNVKSVFAKCDSCVLIDKHDMCVLKSVAKPSKETVASESNKKPRNFTRKLYERISKTYSWWYLKFTPSGYKWKPKSGKENVNLNLVEIVLFIVNSGCSKHMTGNLKLLINFVEKFLGTVKFGNDQIVPILGYRDLVQGTVMIKRVYYVEGLNHNLFSVGQFCDADLEVAFRKSTCFIRDLKGNDLLTGSRGTNLYSITLQDTNCPNPICLMAKATSSQAWLWHRRLSHLNFDTINLLSKNDIVVCGSKDETPEVLIDFLRLVQRGLQAQVRVVRTDKGTEFLNQTLHAYFAAEGILYQTDGENLDKMKEKGDECIFVRYSTQSRAYRVFNKRTRVIMESIHVNFDELSQMASDQISSNLAPECQTMTLNHVSLSPKIQRQANVPQADRTVTTLKELDLLFSPMFDELLNGSSKVVSKSSVVSTTDAPNPCQQYTTPLNIPTTIAPTCQVSTLSPTVSSSENINQAEPSAENDQVTDDEFINIFSTPVQDQGETSSRHQVIGNPSQSIKTRRQLESDAEMCMFALTVSRTEPKNIKESMVDSAWIESMQEELHQFDRLDVWELVDRPLCINVINLKWLWKNKRDEENTIIRNKSRLVANGYAQKEGVDFEESFTPVARLEAVRLFIAYATHKSFTIYQMDVKTAFLYGPLKEEVYINQPDGFVDPYHTDKVYRLKKALYGLKQAPRAWYDELSKFLLSKGFTKGYAQKKGVDFEESFAPVARLEAVRLFIAYVAHKSFIVYQMDVKTVFLYGPLKEKVYVNQPDGFIDPYHPVKVYRLKKALYGLKQAPRAWYDELFNFLVSKGFSKGSIDPTLFITKHEEDILLVQIYVDDIIFGFTNSKLSKSFEKLMHGKFEMSLMGELKFFLGIQINQSPRRIFINQAKYAQEILKKHGMTSCDSIGTLPMLQPHSSKVEFISIKSNQVDS</sequence>
<comment type="caution">
    <text evidence="8">The sequence shown here is derived from an EMBL/GenBank/DDBJ whole genome shotgun (WGS) entry which is preliminary data.</text>
</comment>
<evidence type="ECO:0000259" key="6">
    <source>
        <dbReference type="Pfam" id="PF22936"/>
    </source>
</evidence>
<feature type="coiled-coil region" evidence="2">
    <location>
        <begin position="411"/>
        <end position="445"/>
    </location>
</feature>
<reference evidence="8" key="1">
    <citation type="journal article" date="2019" name="Sci. Rep.">
        <title>Draft genome of Tanacetum cinerariifolium, the natural source of mosquito coil.</title>
        <authorList>
            <person name="Yamashiro T."/>
            <person name="Shiraishi A."/>
            <person name="Satake H."/>
            <person name="Nakayama K."/>
        </authorList>
    </citation>
    <scope>NUCLEOTIDE SEQUENCE</scope>
</reference>
<dbReference type="InterPro" id="IPR054722">
    <property type="entry name" value="PolX-like_BBD"/>
</dbReference>
<feature type="domain" description="Retroviral polymerase SH3-like" evidence="7">
    <location>
        <begin position="1709"/>
        <end position="1755"/>
    </location>
</feature>
<organism evidence="8">
    <name type="scientific">Tanacetum cinerariifolium</name>
    <name type="common">Dalmatian daisy</name>
    <name type="synonym">Chrysanthemum cinerariifolium</name>
    <dbReference type="NCBI Taxonomy" id="118510"/>
    <lineage>
        <taxon>Eukaryota</taxon>
        <taxon>Viridiplantae</taxon>
        <taxon>Streptophyta</taxon>
        <taxon>Embryophyta</taxon>
        <taxon>Tracheophyta</taxon>
        <taxon>Spermatophyta</taxon>
        <taxon>Magnoliopsida</taxon>
        <taxon>eudicotyledons</taxon>
        <taxon>Gunneridae</taxon>
        <taxon>Pentapetalae</taxon>
        <taxon>asterids</taxon>
        <taxon>campanulids</taxon>
        <taxon>Asterales</taxon>
        <taxon>Asteraceae</taxon>
        <taxon>Asteroideae</taxon>
        <taxon>Anthemideae</taxon>
        <taxon>Anthemidinae</taxon>
        <taxon>Tanacetum</taxon>
    </lineage>
</organism>
<evidence type="ECO:0000259" key="4">
    <source>
        <dbReference type="Pfam" id="PF07727"/>
    </source>
</evidence>
<evidence type="ECO:0000256" key="1">
    <source>
        <dbReference type="ARBA" id="ARBA00022750"/>
    </source>
</evidence>
<gene>
    <name evidence="8" type="ORF">Tci_031771</name>
</gene>
<feature type="domain" description="Retrovirus-related Pol polyprotein from transposon TNT 1-94-like beta-barrel" evidence="6">
    <location>
        <begin position="1498"/>
        <end position="1570"/>
    </location>
</feature>
<accession>A0A6L2LDE3</accession>
<evidence type="ECO:0000256" key="2">
    <source>
        <dbReference type="SAM" id="Coils"/>
    </source>
</evidence>